<reference evidence="14" key="1">
    <citation type="journal article" date="2013" name="Science">
        <title>The Amborella genome and the evolution of flowering plants.</title>
        <authorList>
            <consortium name="Amborella Genome Project"/>
        </authorList>
    </citation>
    <scope>NUCLEOTIDE SEQUENCE [LARGE SCALE GENOMIC DNA]</scope>
</reference>
<name>W1PUQ1_AMBTC</name>
<evidence type="ECO:0000256" key="8">
    <source>
        <dbReference type="ARBA" id="ARBA00023065"/>
    </source>
</evidence>
<feature type="transmembrane region" description="Helical" evidence="10">
    <location>
        <begin position="53"/>
        <end position="70"/>
    </location>
</feature>
<evidence type="ECO:0000256" key="4">
    <source>
        <dbReference type="ARBA" id="ARBA00022538"/>
    </source>
</evidence>
<comment type="similarity">
    <text evidence="2">Belongs to the HAK/KUP transporter (TC 2.A.72.3) family.</text>
</comment>
<dbReference type="PANTHER" id="PTHR30540:SF106">
    <property type="entry name" value="POTASSIUM TRANSPORTER 26"/>
    <property type="match status" value="1"/>
</dbReference>
<evidence type="ECO:0000259" key="11">
    <source>
        <dbReference type="Pfam" id="PF02705"/>
    </source>
</evidence>
<keyword evidence="9 10" id="KW-0472">Membrane</keyword>
<dbReference type="OMA" id="VMLITIC"/>
<dbReference type="InterPro" id="IPR053952">
    <property type="entry name" value="K_trans_C"/>
</dbReference>
<dbReference type="AlphaFoldDB" id="W1PUQ1"/>
<keyword evidence="5 10" id="KW-0812">Transmembrane</keyword>
<dbReference type="Pfam" id="PF02705">
    <property type="entry name" value="K_trans"/>
    <property type="match status" value="1"/>
</dbReference>
<accession>W1PUQ1</accession>
<evidence type="ECO:0000256" key="10">
    <source>
        <dbReference type="SAM" id="Phobius"/>
    </source>
</evidence>
<dbReference type="HOGENOM" id="CLU_1273750_0_0_1"/>
<dbReference type="Proteomes" id="UP000017836">
    <property type="component" value="Unassembled WGS sequence"/>
</dbReference>
<evidence type="ECO:0000256" key="9">
    <source>
        <dbReference type="ARBA" id="ARBA00023136"/>
    </source>
</evidence>
<evidence type="ECO:0000256" key="3">
    <source>
        <dbReference type="ARBA" id="ARBA00022448"/>
    </source>
</evidence>
<dbReference type="eggNOG" id="ENOG502QPSA">
    <property type="taxonomic scope" value="Eukaryota"/>
</dbReference>
<keyword evidence="3" id="KW-0813">Transport</keyword>
<feature type="domain" description="K+ potassium transporter integral membrane" evidence="11">
    <location>
        <begin position="1"/>
        <end position="120"/>
    </location>
</feature>
<keyword evidence="4" id="KW-0633">Potassium transport</keyword>
<keyword evidence="14" id="KW-1185">Reference proteome</keyword>
<evidence type="ECO:0000256" key="6">
    <source>
        <dbReference type="ARBA" id="ARBA00022958"/>
    </source>
</evidence>
<dbReference type="STRING" id="13333.W1PUQ1"/>
<keyword evidence="8" id="KW-0406">Ion transport</keyword>
<sequence length="217" mass="24441">MFVIATLVAIVASQALISTNFSIIRQSTALGCFPQVNMFHTSSKHEGQVYSREVNYFLMLICILIVLRFKGSVKIGNAYGDVVIWVMLITICLMTVVMLVIRDANIMLIGFFFLVFSSIEGGRKKHKYEAELKLRLLDLQQLASNPDASRIPGTCLFCMNLINGIPPIIRHYVQNVGPLRQIIVIVTVRTLAITTVVPKERFHIGKLRPKGVYRFLV</sequence>
<dbReference type="GO" id="GO:0015079">
    <property type="term" value="F:potassium ion transmembrane transporter activity"/>
    <property type="evidence" value="ECO:0007669"/>
    <property type="project" value="InterPro"/>
</dbReference>
<dbReference type="Gramene" id="ERN13742">
    <property type="protein sequence ID" value="ERN13742"/>
    <property type="gene ID" value="AMTR_s00049p00178770"/>
</dbReference>
<evidence type="ECO:0000313" key="14">
    <source>
        <dbReference type="Proteomes" id="UP000017836"/>
    </source>
</evidence>
<evidence type="ECO:0000256" key="2">
    <source>
        <dbReference type="ARBA" id="ARBA00008440"/>
    </source>
</evidence>
<dbReference type="PANTHER" id="PTHR30540">
    <property type="entry name" value="OSMOTIC STRESS POTASSIUM TRANSPORTER"/>
    <property type="match status" value="1"/>
</dbReference>
<dbReference type="InterPro" id="IPR053951">
    <property type="entry name" value="K_trans_N"/>
</dbReference>
<dbReference type="GO" id="GO:0016020">
    <property type="term" value="C:membrane"/>
    <property type="evidence" value="ECO:0007669"/>
    <property type="project" value="UniProtKB-SubCell"/>
</dbReference>
<feature type="transmembrane region" description="Helical" evidence="10">
    <location>
        <begin position="82"/>
        <end position="100"/>
    </location>
</feature>
<protein>
    <submittedName>
        <fullName evidence="13">Uncharacterized protein</fullName>
    </submittedName>
</protein>
<gene>
    <name evidence="13" type="ORF">AMTR_s00049p00178770</name>
</gene>
<comment type="subcellular location">
    <subcellularLocation>
        <location evidence="1">Membrane</location>
        <topology evidence="1">Multi-pass membrane protein</topology>
    </subcellularLocation>
</comment>
<proteinExistence type="inferred from homology"/>
<dbReference type="Pfam" id="PF22776">
    <property type="entry name" value="K_trans_C"/>
    <property type="match status" value="1"/>
</dbReference>
<keyword evidence="7 10" id="KW-1133">Transmembrane helix</keyword>
<feature type="domain" description="K+ potassium transporter C-terminal" evidence="12">
    <location>
        <begin position="152"/>
        <end position="214"/>
    </location>
</feature>
<evidence type="ECO:0000259" key="12">
    <source>
        <dbReference type="Pfam" id="PF22776"/>
    </source>
</evidence>
<dbReference type="InterPro" id="IPR003855">
    <property type="entry name" value="K+_transporter"/>
</dbReference>
<organism evidence="13 14">
    <name type="scientific">Amborella trichopoda</name>
    <dbReference type="NCBI Taxonomy" id="13333"/>
    <lineage>
        <taxon>Eukaryota</taxon>
        <taxon>Viridiplantae</taxon>
        <taxon>Streptophyta</taxon>
        <taxon>Embryophyta</taxon>
        <taxon>Tracheophyta</taxon>
        <taxon>Spermatophyta</taxon>
        <taxon>Magnoliopsida</taxon>
        <taxon>Amborellales</taxon>
        <taxon>Amborellaceae</taxon>
        <taxon>Amborella</taxon>
    </lineage>
</organism>
<evidence type="ECO:0000313" key="13">
    <source>
        <dbReference type="EMBL" id="ERN13742.1"/>
    </source>
</evidence>
<evidence type="ECO:0000256" key="1">
    <source>
        <dbReference type="ARBA" id="ARBA00004141"/>
    </source>
</evidence>
<keyword evidence="6" id="KW-0630">Potassium</keyword>
<evidence type="ECO:0000256" key="7">
    <source>
        <dbReference type="ARBA" id="ARBA00022989"/>
    </source>
</evidence>
<dbReference type="EMBL" id="KI392567">
    <property type="protein sequence ID" value="ERN13742.1"/>
    <property type="molecule type" value="Genomic_DNA"/>
</dbReference>
<evidence type="ECO:0000256" key="5">
    <source>
        <dbReference type="ARBA" id="ARBA00022692"/>
    </source>
</evidence>